<evidence type="ECO:0000256" key="4">
    <source>
        <dbReference type="ARBA" id="ARBA00022737"/>
    </source>
</evidence>
<dbReference type="PRINTS" id="PR01367">
    <property type="entry name" value="BGCRYSTALLIN"/>
</dbReference>
<evidence type="ECO:0000256" key="3">
    <source>
        <dbReference type="ARBA" id="ARBA00022613"/>
    </source>
</evidence>
<feature type="domain" description="Beta/gamma crystallin 'Greek key'" evidence="5">
    <location>
        <begin position="172"/>
        <end position="218"/>
    </location>
</feature>
<evidence type="ECO:0000256" key="1">
    <source>
        <dbReference type="ARBA" id="ARBA00003689"/>
    </source>
</evidence>
<dbReference type="Gene3D" id="2.60.20.10">
    <property type="entry name" value="Crystallins"/>
    <property type="match status" value="2"/>
</dbReference>
<dbReference type="EMBL" id="JAUNZN010000015">
    <property type="protein sequence ID" value="KAK4812212.1"/>
    <property type="molecule type" value="Genomic_DNA"/>
</dbReference>
<dbReference type="AlphaFoldDB" id="A0AAN7NBB9"/>
<dbReference type="InterPro" id="IPR011024">
    <property type="entry name" value="G_crystallin-like"/>
</dbReference>
<keyword evidence="3" id="KW-0273">Eye lens protein</keyword>
<keyword evidence="4" id="KW-0677">Repeat</keyword>
<dbReference type="InterPro" id="IPR001064">
    <property type="entry name" value="Beta/gamma_crystallin"/>
</dbReference>
<dbReference type="FunFam" id="2.60.20.10:FF:000002">
    <property type="entry name" value="Crystallin, beta B2"/>
    <property type="match status" value="1"/>
</dbReference>
<reference evidence="6 7" key="1">
    <citation type="journal article" date="2023" name="J. Hered.">
        <title>Chromosome-level genome of the wood stork (Mycteria americana) provides insight into avian chromosome evolution.</title>
        <authorList>
            <person name="Flamio R. Jr."/>
            <person name="Ramstad K.M."/>
        </authorList>
    </citation>
    <scope>NUCLEOTIDE SEQUENCE [LARGE SCALE GENOMIC DNA]</scope>
    <source>
        <strain evidence="6">JAX WOST 10</strain>
    </source>
</reference>
<dbReference type="FunFam" id="2.60.20.10:FF:000004">
    <property type="entry name" value="Crystallin beta A4"/>
    <property type="match status" value="1"/>
</dbReference>
<dbReference type="SUPFAM" id="SSF49695">
    <property type="entry name" value="gamma-Crystallin-like"/>
    <property type="match status" value="1"/>
</dbReference>
<gene>
    <name evidence="6" type="ORF">QYF61_009104</name>
</gene>
<feature type="domain" description="Beta/gamma crystallin 'Greek key'" evidence="5">
    <location>
        <begin position="267"/>
        <end position="315"/>
    </location>
</feature>
<evidence type="ECO:0000313" key="6">
    <source>
        <dbReference type="EMBL" id="KAK4812212.1"/>
    </source>
</evidence>
<protein>
    <recommendedName>
        <fullName evidence="5">Beta/gamma crystallin 'Greek key' domain-containing protein</fullName>
    </recommendedName>
</protein>
<comment type="caution">
    <text evidence="6">The sequence shown here is derived from an EMBL/GenBank/DDBJ whole genome shotgun (WGS) entry which is preliminary data.</text>
</comment>
<feature type="domain" description="Beta/gamma crystallin 'Greek key'" evidence="5">
    <location>
        <begin position="225"/>
        <end position="266"/>
    </location>
</feature>
<dbReference type="Pfam" id="PF00030">
    <property type="entry name" value="Crystall"/>
    <property type="match status" value="2"/>
</dbReference>
<name>A0AAN7NBB9_MYCAM</name>
<evidence type="ECO:0000313" key="7">
    <source>
        <dbReference type="Proteomes" id="UP001333110"/>
    </source>
</evidence>
<dbReference type="PROSITE" id="PS50915">
    <property type="entry name" value="CRYSTALLIN_BETA_GAMMA"/>
    <property type="match status" value="4"/>
</dbReference>
<dbReference type="GO" id="GO:0002088">
    <property type="term" value="P:lens development in camera-type eye"/>
    <property type="evidence" value="ECO:0007669"/>
    <property type="project" value="TreeGrafter"/>
</dbReference>
<dbReference type="SMART" id="SM00247">
    <property type="entry name" value="XTALbg"/>
    <property type="match status" value="2"/>
</dbReference>
<comment type="similarity">
    <text evidence="2">Belongs to the beta/gamma-crystallin family.</text>
</comment>
<dbReference type="GO" id="GO:0007601">
    <property type="term" value="P:visual perception"/>
    <property type="evidence" value="ECO:0007669"/>
    <property type="project" value="TreeGrafter"/>
</dbReference>
<accession>A0AAN7NBB9</accession>
<evidence type="ECO:0000259" key="5">
    <source>
        <dbReference type="PROSITE" id="PS50915"/>
    </source>
</evidence>
<feature type="domain" description="Beta/gamma crystallin 'Greek key'" evidence="5">
    <location>
        <begin position="132"/>
        <end position="171"/>
    </location>
</feature>
<dbReference type="GO" id="GO:0005212">
    <property type="term" value="F:structural constituent of eye lens"/>
    <property type="evidence" value="ECO:0007669"/>
    <property type="project" value="UniProtKB-KW"/>
</dbReference>
<dbReference type="Proteomes" id="UP001333110">
    <property type="component" value="Unassembled WGS sequence"/>
</dbReference>
<dbReference type="InterPro" id="IPR050252">
    <property type="entry name" value="Beta/Gamma-Crystallin"/>
</dbReference>
<evidence type="ECO:0000256" key="2">
    <source>
        <dbReference type="ARBA" id="ARBA00009646"/>
    </source>
</evidence>
<sequence length="316" mass="35996">MRWLRRGLLGPILQLARGSRCDWRGLSPAAGQPPSNSAVGSGRRAVPWPHEQAAGMHRGTLQRKQLFLPYSDTVPAAKMAQTNPLPVPMGPWKSIRSRGRENCQPQPCHPPVPERLRSSLRTALLPRELISAGITVYDQENFQGKRMEFTSACPNIMECGFDNVRSLKVECGAWVGYEHTGFCGQQFILERGEYPRWDAWSGSNAYHIERLMSFRPVCSANHKESKITIFEKDNFIGRQWEIGDDYPSLQAMGWANNEVGSMKIQCGAWVCYQYPGYRGYQYVLESDHHGGDYKHWREWGSHAQTSQIQSIRRVQQ</sequence>
<dbReference type="PANTHER" id="PTHR11818">
    <property type="entry name" value="BETA/GAMMA CRYSTALLIN"/>
    <property type="match status" value="1"/>
</dbReference>
<proteinExistence type="inferred from homology"/>
<dbReference type="PANTHER" id="PTHR11818:SF8">
    <property type="entry name" value="BETA-CRYSTALLIN A3"/>
    <property type="match status" value="1"/>
</dbReference>
<keyword evidence="7" id="KW-1185">Reference proteome</keyword>
<comment type="function">
    <text evidence="1">Crystallins are the dominant structural components of the vertebrate eye lens.</text>
</comment>
<organism evidence="6 7">
    <name type="scientific">Mycteria americana</name>
    <name type="common">Wood stork</name>
    <dbReference type="NCBI Taxonomy" id="33587"/>
    <lineage>
        <taxon>Eukaryota</taxon>
        <taxon>Metazoa</taxon>
        <taxon>Chordata</taxon>
        <taxon>Craniata</taxon>
        <taxon>Vertebrata</taxon>
        <taxon>Euteleostomi</taxon>
        <taxon>Archelosauria</taxon>
        <taxon>Archosauria</taxon>
        <taxon>Dinosauria</taxon>
        <taxon>Saurischia</taxon>
        <taxon>Theropoda</taxon>
        <taxon>Coelurosauria</taxon>
        <taxon>Aves</taxon>
        <taxon>Neognathae</taxon>
        <taxon>Neoaves</taxon>
        <taxon>Aequornithes</taxon>
        <taxon>Ciconiiformes</taxon>
        <taxon>Ciconiidae</taxon>
        <taxon>Mycteria</taxon>
    </lineage>
</organism>